<proteinExistence type="predicted"/>
<protein>
    <submittedName>
        <fullName evidence="5">LacI family transcriptional regulator</fullName>
    </submittedName>
</protein>
<keyword evidence="2" id="KW-0238">DNA-binding</keyword>
<accession>A0A5C5GCS8</accession>
<keyword evidence="3" id="KW-0804">Transcription</keyword>
<dbReference type="OrthoDB" id="8433438at2"/>
<evidence type="ECO:0000256" key="2">
    <source>
        <dbReference type="ARBA" id="ARBA00023125"/>
    </source>
</evidence>
<dbReference type="RefSeq" id="WP_140192469.1">
    <property type="nucleotide sequence ID" value="NZ_CP065915.1"/>
</dbReference>
<dbReference type="AlphaFoldDB" id="A0A5C5GCS8"/>
<evidence type="ECO:0000256" key="3">
    <source>
        <dbReference type="ARBA" id="ARBA00023163"/>
    </source>
</evidence>
<evidence type="ECO:0000313" key="6">
    <source>
        <dbReference type="Proteomes" id="UP000314011"/>
    </source>
</evidence>
<evidence type="ECO:0000313" key="5">
    <source>
        <dbReference type="EMBL" id="TNY31789.1"/>
    </source>
</evidence>
<evidence type="ECO:0000256" key="1">
    <source>
        <dbReference type="ARBA" id="ARBA00023015"/>
    </source>
</evidence>
<keyword evidence="6" id="KW-1185">Reference proteome</keyword>
<dbReference type="SMART" id="SM00354">
    <property type="entry name" value="HTH_LACI"/>
    <property type="match status" value="1"/>
</dbReference>
<dbReference type="CDD" id="cd01392">
    <property type="entry name" value="HTH_LacI"/>
    <property type="match status" value="1"/>
</dbReference>
<name>A0A5C5GCS8_9RHOB</name>
<reference evidence="5 6" key="1">
    <citation type="submission" date="2019-06" db="EMBL/GenBank/DDBJ databases">
        <title>Genome of new Rhodobacteraceae sp. SM1903.</title>
        <authorList>
            <person name="Ren X."/>
        </authorList>
    </citation>
    <scope>NUCLEOTIDE SEQUENCE [LARGE SCALE GENOMIC DNA]</scope>
    <source>
        <strain evidence="5 6">SM1903</strain>
    </source>
</reference>
<dbReference type="Gene3D" id="3.40.50.2300">
    <property type="match status" value="2"/>
</dbReference>
<evidence type="ECO:0000259" key="4">
    <source>
        <dbReference type="PROSITE" id="PS50932"/>
    </source>
</evidence>
<dbReference type="InterPro" id="IPR028082">
    <property type="entry name" value="Peripla_BP_I"/>
</dbReference>
<organism evidence="5 6">
    <name type="scientific">Pelagovum pacificum</name>
    <dbReference type="NCBI Taxonomy" id="2588711"/>
    <lineage>
        <taxon>Bacteria</taxon>
        <taxon>Pseudomonadati</taxon>
        <taxon>Pseudomonadota</taxon>
        <taxon>Alphaproteobacteria</taxon>
        <taxon>Rhodobacterales</taxon>
        <taxon>Paracoccaceae</taxon>
        <taxon>Pelagovum</taxon>
    </lineage>
</organism>
<dbReference type="CDD" id="cd06267">
    <property type="entry name" value="PBP1_LacI_sugar_binding-like"/>
    <property type="match status" value="1"/>
</dbReference>
<dbReference type="GO" id="GO:0003700">
    <property type="term" value="F:DNA-binding transcription factor activity"/>
    <property type="evidence" value="ECO:0007669"/>
    <property type="project" value="TreeGrafter"/>
</dbReference>
<dbReference type="Pfam" id="PF13377">
    <property type="entry name" value="Peripla_BP_3"/>
    <property type="match status" value="1"/>
</dbReference>
<dbReference type="EMBL" id="VFFF01000001">
    <property type="protein sequence ID" value="TNY31789.1"/>
    <property type="molecule type" value="Genomic_DNA"/>
</dbReference>
<feature type="domain" description="HTH lacI-type" evidence="4">
    <location>
        <begin position="11"/>
        <end position="65"/>
    </location>
</feature>
<comment type="caution">
    <text evidence="5">The sequence shown here is derived from an EMBL/GenBank/DDBJ whole genome shotgun (WGS) entry which is preliminary data.</text>
</comment>
<dbReference type="Proteomes" id="UP000314011">
    <property type="component" value="Unassembled WGS sequence"/>
</dbReference>
<dbReference type="PANTHER" id="PTHR30146">
    <property type="entry name" value="LACI-RELATED TRANSCRIPTIONAL REPRESSOR"/>
    <property type="match status" value="1"/>
</dbReference>
<dbReference type="SUPFAM" id="SSF53822">
    <property type="entry name" value="Periplasmic binding protein-like I"/>
    <property type="match status" value="1"/>
</dbReference>
<dbReference type="Pfam" id="PF00356">
    <property type="entry name" value="LacI"/>
    <property type="match status" value="1"/>
</dbReference>
<dbReference type="SUPFAM" id="SSF47413">
    <property type="entry name" value="lambda repressor-like DNA-binding domains"/>
    <property type="match status" value="1"/>
</dbReference>
<dbReference type="InterPro" id="IPR010982">
    <property type="entry name" value="Lambda_DNA-bd_dom_sf"/>
</dbReference>
<dbReference type="GO" id="GO:0000976">
    <property type="term" value="F:transcription cis-regulatory region binding"/>
    <property type="evidence" value="ECO:0007669"/>
    <property type="project" value="TreeGrafter"/>
</dbReference>
<dbReference type="InterPro" id="IPR000843">
    <property type="entry name" value="HTH_LacI"/>
</dbReference>
<gene>
    <name evidence="5" type="ORF">FHY64_00345</name>
</gene>
<keyword evidence="1" id="KW-0805">Transcription regulation</keyword>
<dbReference type="Gene3D" id="1.10.260.40">
    <property type="entry name" value="lambda repressor-like DNA-binding domains"/>
    <property type="match status" value="1"/>
</dbReference>
<dbReference type="PROSITE" id="PS50932">
    <property type="entry name" value="HTH_LACI_2"/>
    <property type="match status" value="1"/>
</dbReference>
<sequence length="338" mass="36859">MDKPVQQRRKVTIRSVAEDAGVSVAAVSKVLRNAYGVSDHLRAKVQTSIEKLGYRPSTAARGMRGRTYTVGVLLVEMVNPFLSQIVMGLKPALEDANYQFLMGVGGAEMKIEGSLIDSMTDMRMDGLVLVAPRLHGELLAQYARNIPTVVIGHHEPSATAFDTVNSDDREGARLVVRSLVAAGHRDIHMASLPPRSGSFEVYTERELGFREAMAEAGLGDRAKVWHFREVDGQPAPPLEAFFDIDPAPTAVFVWSDKHAIQLLDAARARGIVVPRDLAVIGYDNTPIANLSMIGLSSVEQRAGEIGRMAAQSLMSRIEGRTTPEHILIQPELSRRASS</sequence>
<dbReference type="PANTHER" id="PTHR30146:SF109">
    <property type="entry name" value="HTH-TYPE TRANSCRIPTIONAL REGULATOR GALS"/>
    <property type="match status" value="1"/>
</dbReference>
<dbReference type="InterPro" id="IPR046335">
    <property type="entry name" value="LacI/GalR-like_sensor"/>
</dbReference>